<evidence type="ECO:0000256" key="2">
    <source>
        <dbReference type="ARBA" id="ARBA00023015"/>
    </source>
</evidence>
<evidence type="ECO:0000313" key="6">
    <source>
        <dbReference type="Proteomes" id="UP000746471"/>
    </source>
</evidence>
<protein>
    <submittedName>
        <fullName evidence="5">BlaI/MecI/CopY family transcriptional regulator</fullName>
    </submittedName>
</protein>
<name>A0ABS5PQK4_9FIRM</name>
<dbReference type="InterPro" id="IPR005650">
    <property type="entry name" value="BlaI_family"/>
</dbReference>
<dbReference type="InterPro" id="IPR036390">
    <property type="entry name" value="WH_DNA-bd_sf"/>
</dbReference>
<organism evidence="5 6">
    <name type="scientific">Fusibacter paucivorans</name>
    <dbReference type="NCBI Taxonomy" id="76009"/>
    <lineage>
        <taxon>Bacteria</taxon>
        <taxon>Bacillati</taxon>
        <taxon>Bacillota</taxon>
        <taxon>Clostridia</taxon>
        <taxon>Eubacteriales</taxon>
        <taxon>Eubacteriales Family XII. Incertae Sedis</taxon>
        <taxon>Fusibacter</taxon>
    </lineage>
</organism>
<keyword evidence="4" id="KW-0804">Transcription</keyword>
<dbReference type="Pfam" id="PF03965">
    <property type="entry name" value="Penicillinase_R"/>
    <property type="match status" value="1"/>
</dbReference>
<dbReference type="Gene3D" id="1.10.4040.10">
    <property type="entry name" value="Penicillinase repressor domain"/>
    <property type="match status" value="1"/>
</dbReference>
<comment type="similarity">
    <text evidence="1">Belongs to the BlaI transcriptional regulatory family.</text>
</comment>
<dbReference type="InterPro" id="IPR036388">
    <property type="entry name" value="WH-like_DNA-bd_sf"/>
</dbReference>
<keyword evidence="6" id="KW-1185">Reference proteome</keyword>
<accession>A0ABS5PQK4</accession>
<dbReference type="EMBL" id="JAHBCL010000009">
    <property type="protein sequence ID" value="MBS7526322.1"/>
    <property type="molecule type" value="Genomic_DNA"/>
</dbReference>
<dbReference type="Gene3D" id="1.10.10.10">
    <property type="entry name" value="Winged helix-like DNA-binding domain superfamily/Winged helix DNA-binding domain"/>
    <property type="match status" value="1"/>
</dbReference>
<reference evidence="5 6" key="1">
    <citation type="submission" date="2021-05" db="EMBL/GenBank/DDBJ databases">
        <title>Fusibacter ferrireducens sp. nov., an anaerobic, sulfur- and Fe-reducing bacterium isolated from the mangrove sediment.</title>
        <authorList>
            <person name="Qiu D."/>
        </authorList>
    </citation>
    <scope>NUCLEOTIDE SEQUENCE [LARGE SCALE GENOMIC DNA]</scope>
    <source>
        <strain evidence="5 6">DSM 12116</strain>
    </source>
</reference>
<dbReference type="Proteomes" id="UP000746471">
    <property type="component" value="Unassembled WGS sequence"/>
</dbReference>
<evidence type="ECO:0000256" key="1">
    <source>
        <dbReference type="ARBA" id="ARBA00011046"/>
    </source>
</evidence>
<gene>
    <name evidence="5" type="ORF">KHM83_06505</name>
</gene>
<keyword evidence="2" id="KW-0805">Transcription regulation</keyword>
<evidence type="ECO:0000256" key="4">
    <source>
        <dbReference type="ARBA" id="ARBA00023163"/>
    </source>
</evidence>
<evidence type="ECO:0000256" key="3">
    <source>
        <dbReference type="ARBA" id="ARBA00023125"/>
    </source>
</evidence>
<sequence length="122" mass="13884">MELLKLGEMEMKFAEMIWEQAPVTTRVLIQEAKTTFDWKRTTTYTMLKRLCDRGLFQNKDGVVVVLMTKEAFLAARGEQFINDAYGGSLPKFITAFAKHSKLGDREIEALEALIAAYKDGDQ</sequence>
<dbReference type="RefSeq" id="WP_213236145.1">
    <property type="nucleotide sequence ID" value="NZ_JAHBCL010000009.1"/>
</dbReference>
<evidence type="ECO:0000313" key="5">
    <source>
        <dbReference type="EMBL" id="MBS7526322.1"/>
    </source>
</evidence>
<dbReference type="SUPFAM" id="SSF46785">
    <property type="entry name" value="Winged helix' DNA-binding domain"/>
    <property type="match status" value="1"/>
</dbReference>
<comment type="caution">
    <text evidence="5">The sequence shown here is derived from an EMBL/GenBank/DDBJ whole genome shotgun (WGS) entry which is preliminary data.</text>
</comment>
<proteinExistence type="inferred from homology"/>
<keyword evidence="3" id="KW-0238">DNA-binding</keyword>